<comment type="caution">
    <text evidence="3">The sequence shown here is derived from an EMBL/GenBank/DDBJ whole genome shotgun (WGS) entry which is preliminary data.</text>
</comment>
<dbReference type="InterPro" id="IPR049492">
    <property type="entry name" value="BD-FAE-like_dom"/>
</dbReference>
<dbReference type="InterPro" id="IPR029058">
    <property type="entry name" value="AB_hydrolase_fold"/>
</dbReference>
<dbReference type="EMBL" id="JANCLT010000014">
    <property type="protein sequence ID" value="MCP8970758.1"/>
    <property type="molecule type" value="Genomic_DNA"/>
</dbReference>
<feature type="domain" description="BD-FAE-like" evidence="2">
    <location>
        <begin position="55"/>
        <end position="231"/>
    </location>
</feature>
<name>A0AA41XBS6_9BACI</name>
<reference evidence="3" key="1">
    <citation type="submission" date="2022-07" db="EMBL/GenBank/DDBJ databases">
        <authorList>
            <person name="Li W.-J."/>
            <person name="Deng Q.-Q."/>
        </authorList>
    </citation>
    <scope>NUCLEOTIDE SEQUENCE</scope>
    <source>
        <strain evidence="3">SYSU M60031</strain>
    </source>
</reference>
<evidence type="ECO:0000313" key="4">
    <source>
        <dbReference type="Proteomes" id="UP001156102"/>
    </source>
</evidence>
<evidence type="ECO:0000259" key="2">
    <source>
        <dbReference type="Pfam" id="PF20434"/>
    </source>
</evidence>
<dbReference type="Gene3D" id="3.40.50.1820">
    <property type="entry name" value="alpha/beta hydrolase"/>
    <property type="match status" value="1"/>
</dbReference>
<protein>
    <submittedName>
        <fullName evidence="3">Alpha/beta hydrolase</fullName>
    </submittedName>
</protein>
<sequence>MKRKTMTLLALLALCIGTAVWMLRGQEEVKSVNQAVHYVKQEDLAYGRASGKQKLDLYLPEKRTERMPVVIHLHGGGWGGGSKQNVSAKPAFFTGNGYVFISANYRLHPDASYEEMVQDAATVIKWVYENADQYGMDQTRINMMGHSAGGHLAGLLAANPVYLQQAGLPADAIHSLVVLDGPLDLVSFVRMLPTYKEVFGDKEADLKQASPITYLRSNAQRAPIFIATRRKNPVYQQLAETAQKQGNEIDVYDKIGSLSHSEVNTLLGDNAASREAKEMSKAVLAFLNQHNR</sequence>
<dbReference type="SUPFAM" id="SSF53474">
    <property type="entry name" value="alpha/beta-Hydrolases"/>
    <property type="match status" value="1"/>
</dbReference>
<keyword evidence="4" id="KW-1185">Reference proteome</keyword>
<dbReference type="RefSeq" id="WP_254760682.1">
    <property type="nucleotide sequence ID" value="NZ_JANCLT010000014.1"/>
</dbReference>
<proteinExistence type="predicted"/>
<gene>
    <name evidence="3" type="ORF">NK662_19765</name>
</gene>
<evidence type="ECO:0000256" key="1">
    <source>
        <dbReference type="ARBA" id="ARBA00022801"/>
    </source>
</evidence>
<dbReference type="InterPro" id="IPR050300">
    <property type="entry name" value="GDXG_lipolytic_enzyme"/>
</dbReference>
<dbReference type="Pfam" id="PF20434">
    <property type="entry name" value="BD-FAE"/>
    <property type="match status" value="1"/>
</dbReference>
<dbReference type="GO" id="GO:0016787">
    <property type="term" value="F:hydrolase activity"/>
    <property type="evidence" value="ECO:0007669"/>
    <property type="project" value="UniProtKB-KW"/>
</dbReference>
<evidence type="ECO:0000313" key="3">
    <source>
        <dbReference type="EMBL" id="MCP8970758.1"/>
    </source>
</evidence>
<dbReference type="Proteomes" id="UP001156102">
    <property type="component" value="Unassembled WGS sequence"/>
</dbReference>
<keyword evidence="1 3" id="KW-0378">Hydrolase</keyword>
<dbReference type="PANTHER" id="PTHR48081">
    <property type="entry name" value="AB HYDROLASE SUPERFAMILY PROTEIN C4A8.06C"/>
    <property type="match status" value="1"/>
</dbReference>
<organism evidence="3 4">
    <name type="scientific">Ectobacillus ponti</name>
    <dbReference type="NCBI Taxonomy" id="2961894"/>
    <lineage>
        <taxon>Bacteria</taxon>
        <taxon>Bacillati</taxon>
        <taxon>Bacillota</taxon>
        <taxon>Bacilli</taxon>
        <taxon>Bacillales</taxon>
        <taxon>Bacillaceae</taxon>
        <taxon>Ectobacillus</taxon>
    </lineage>
</organism>
<accession>A0AA41XBS6</accession>
<dbReference type="AlphaFoldDB" id="A0AA41XBS6"/>
<dbReference type="PANTHER" id="PTHR48081:SF33">
    <property type="entry name" value="KYNURENINE FORMAMIDASE"/>
    <property type="match status" value="1"/>
</dbReference>